<dbReference type="EMBL" id="JAPNOA010000059">
    <property type="protein sequence ID" value="MCY0967346.1"/>
    <property type="molecule type" value="Genomic_DNA"/>
</dbReference>
<dbReference type="AlphaFoldDB" id="A0A9X3EHM1"/>
<proteinExistence type="predicted"/>
<protein>
    <submittedName>
        <fullName evidence="1">DUF2971 domain-containing protein</fullName>
    </submittedName>
</protein>
<gene>
    <name evidence="1" type="ORF">OUO13_19375</name>
</gene>
<keyword evidence="2" id="KW-1185">Reference proteome</keyword>
<dbReference type="Proteomes" id="UP001150830">
    <property type="component" value="Unassembled WGS sequence"/>
</dbReference>
<dbReference type="RefSeq" id="WP_283175548.1">
    <property type="nucleotide sequence ID" value="NZ_JAPNOA010000059.1"/>
</dbReference>
<accession>A0A9X3EHM1</accession>
<dbReference type="Pfam" id="PF11185">
    <property type="entry name" value="DUF2971"/>
    <property type="match status" value="1"/>
</dbReference>
<sequence length="295" mass="34408">MHSLYKYMPYRPEFFENFFVRCSQRAALNDPFEMLPGLEYLVALDSTQPDGQPSGRFGKTREEVRAYFQKNLTDHTRHHVAFTQDFRDLGVISLTETRDNLLMWAHYADNHRGMVVEYDLRHPFFTELDGEAERLARVVYRKQRSWDLYPDPTNPELVDLYGILFEKSDEWIYEKEHRVSRKLIKADQIAVTQEFWGENPHGSNTYRDLSPEVIPGTKWLNLTGLIRYPAQGMLDSADAFFFFCIPPDAIKSVTCGTLMSEENIQFIQAQSAKYGFKVCRAKISNNDYGLEINNI</sequence>
<organism evidence="1 2">
    <name type="scientific">Parathalassolituus penaei</name>
    <dbReference type="NCBI Taxonomy" id="2997323"/>
    <lineage>
        <taxon>Bacteria</taxon>
        <taxon>Pseudomonadati</taxon>
        <taxon>Pseudomonadota</taxon>
        <taxon>Gammaproteobacteria</taxon>
        <taxon>Oceanospirillales</taxon>
        <taxon>Oceanospirillaceae</taxon>
        <taxon>Parathalassolituus</taxon>
    </lineage>
</organism>
<comment type="caution">
    <text evidence="1">The sequence shown here is derived from an EMBL/GenBank/DDBJ whole genome shotgun (WGS) entry which is preliminary data.</text>
</comment>
<evidence type="ECO:0000313" key="1">
    <source>
        <dbReference type="EMBL" id="MCY0967346.1"/>
    </source>
</evidence>
<name>A0A9X3EHM1_9GAMM</name>
<dbReference type="InterPro" id="IPR021352">
    <property type="entry name" value="DUF2971"/>
</dbReference>
<reference evidence="1" key="1">
    <citation type="submission" date="2022-11" db="EMBL/GenBank/DDBJ databases">
        <title>Parathalassolutuus dongxingensis gen. nov., sp. nov., a novel member of family Oceanospirillaceae isolated from a coastal shrimp pond in Guangxi, China.</title>
        <authorList>
            <person name="Chen H."/>
        </authorList>
    </citation>
    <scope>NUCLEOTIDE SEQUENCE</scope>
    <source>
        <strain evidence="1">G-43</strain>
    </source>
</reference>
<evidence type="ECO:0000313" key="2">
    <source>
        <dbReference type="Proteomes" id="UP001150830"/>
    </source>
</evidence>